<dbReference type="eggNOG" id="arCOG06507">
    <property type="taxonomic scope" value="Archaea"/>
</dbReference>
<proteinExistence type="predicted"/>
<dbReference type="SUPFAM" id="SSF53335">
    <property type="entry name" value="S-adenosyl-L-methionine-dependent methyltransferases"/>
    <property type="match status" value="1"/>
</dbReference>
<gene>
    <name evidence="3" type="ORF">C474_03010</name>
</gene>
<evidence type="ECO:0000313" key="4">
    <source>
        <dbReference type="Proteomes" id="UP000011513"/>
    </source>
</evidence>
<dbReference type="PATRIC" id="fig|1227487.5.peg.610"/>
<evidence type="ECO:0000256" key="1">
    <source>
        <dbReference type="SAM" id="MobiDB-lite"/>
    </source>
</evidence>
<dbReference type="InterPro" id="IPR041698">
    <property type="entry name" value="Methyltransf_25"/>
</dbReference>
<keyword evidence="4" id="KW-1185">Reference proteome</keyword>
<reference evidence="3 4" key="1">
    <citation type="journal article" date="2014" name="PLoS Genet.">
        <title>Phylogenetically driven sequencing of extremely halophilic archaea reveals strategies for static and dynamic osmo-response.</title>
        <authorList>
            <person name="Becker E.A."/>
            <person name="Seitzer P.M."/>
            <person name="Tritt A."/>
            <person name="Larsen D."/>
            <person name="Krusor M."/>
            <person name="Yao A.I."/>
            <person name="Wu D."/>
            <person name="Madern D."/>
            <person name="Eisen J.A."/>
            <person name="Darling A.E."/>
            <person name="Facciotti M.T."/>
        </authorList>
    </citation>
    <scope>NUCLEOTIDE SEQUENCE [LARGE SCALE GENOMIC DNA]</scope>
    <source>
        <strain evidence="3 4">JCM 14848</strain>
    </source>
</reference>
<dbReference type="InterPro" id="IPR029063">
    <property type="entry name" value="SAM-dependent_MTases_sf"/>
</dbReference>
<evidence type="ECO:0000259" key="2">
    <source>
        <dbReference type="Pfam" id="PF13649"/>
    </source>
</evidence>
<dbReference type="EMBL" id="AOIV01000006">
    <property type="protein sequence ID" value="ELZ33895.1"/>
    <property type="molecule type" value="Genomic_DNA"/>
</dbReference>
<dbReference type="InParanoid" id="M0DEK2"/>
<dbReference type="AlphaFoldDB" id="M0DEK2"/>
<dbReference type="Proteomes" id="UP000011513">
    <property type="component" value="Unassembled WGS sequence"/>
</dbReference>
<feature type="domain" description="Methyltransferase" evidence="2">
    <location>
        <begin position="63"/>
        <end position="155"/>
    </location>
</feature>
<feature type="region of interest" description="Disordered" evidence="1">
    <location>
        <begin position="1"/>
        <end position="25"/>
    </location>
</feature>
<accession>M0DEK2</accession>
<dbReference type="Gene3D" id="3.40.50.150">
    <property type="entry name" value="Vaccinia Virus protein VP39"/>
    <property type="match status" value="1"/>
</dbReference>
<name>M0DEK2_HALPD</name>
<comment type="caution">
    <text evidence="3">The sequence shown here is derived from an EMBL/GenBank/DDBJ whole genome shotgun (WGS) entry which is preliminary data.</text>
</comment>
<organism evidence="3 4">
    <name type="scientific">Halogeometricum pallidum JCM 14848</name>
    <dbReference type="NCBI Taxonomy" id="1227487"/>
    <lineage>
        <taxon>Archaea</taxon>
        <taxon>Methanobacteriati</taxon>
        <taxon>Methanobacteriota</taxon>
        <taxon>Stenosarchaea group</taxon>
        <taxon>Halobacteria</taxon>
        <taxon>Halobacteriales</taxon>
        <taxon>Haloferacaceae</taxon>
        <taxon>Halogeometricum</taxon>
    </lineage>
</organism>
<dbReference type="CDD" id="cd02440">
    <property type="entry name" value="AdoMet_MTases"/>
    <property type="match status" value="1"/>
</dbReference>
<sequence>MDSGEALLLDAVPPSVQPDDNRRGWAERSGDFSPAYYADIGPNEVSETLAAVFEHYVDEDAAILEVGCSSGRHLAHLLDRGYENLTGVDINGDALDVMAEYFPDLAETGTFRVGAIEDVVAEFDDDAFDVVYSVETLQHVHPEETWVFEELIRVTSDLLITAENEGNSPQRGRDGAEVSYVNDEFPLFHRNWKRVFSDLGLAQLLAEPGKRDTVRVFRVL</sequence>
<evidence type="ECO:0000313" key="3">
    <source>
        <dbReference type="EMBL" id="ELZ33895.1"/>
    </source>
</evidence>
<dbReference type="Pfam" id="PF13649">
    <property type="entry name" value="Methyltransf_25"/>
    <property type="match status" value="1"/>
</dbReference>
<protein>
    <recommendedName>
        <fullName evidence="2">Methyltransferase domain-containing protein</fullName>
    </recommendedName>
</protein>